<evidence type="ECO:0000313" key="2">
    <source>
        <dbReference type="Proteomes" id="UP000566711"/>
    </source>
</evidence>
<reference evidence="1 2" key="1">
    <citation type="submission" date="2020-07" db="EMBL/GenBank/DDBJ databases">
        <title>Novel species isolated from subtropical streams in China.</title>
        <authorList>
            <person name="Lu H."/>
        </authorList>
    </citation>
    <scope>NUCLEOTIDE SEQUENCE [LARGE SCALE GENOMIC DNA]</scope>
    <source>
        <strain evidence="1 2">FT3S</strain>
    </source>
</reference>
<accession>A0A7W2EHB9</accession>
<evidence type="ECO:0000313" key="1">
    <source>
        <dbReference type="EMBL" id="MBA5605849.1"/>
    </source>
</evidence>
<dbReference type="EMBL" id="JACEZS010000008">
    <property type="protein sequence ID" value="MBA5605849.1"/>
    <property type="molecule type" value="Genomic_DNA"/>
</dbReference>
<keyword evidence="2" id="KW-1185">Reference proteome</keyword>
<name>A0A7W2EHB9_9BURK</name>
<proteinExistence type="predicted"/>
<organism evidence="1 2">
    <name type="scientific">Rugamonas fusca</name>
    <dbReference type="NCBI Taxonomy" id="2758568"/>
    <lineage>
        <taxon>Bacteria</taxon>
        <taxon>Pseudomonadati</taxon>
        <taxon>Pseudomonadota</taxon>
        <taxon>Betaproteobacteria</taxon>
        <taxon>Burkholderiales</taxon>
        <taxon>Oxalobacteraceae</taxon>
        <taxon>Telluria group</taxon>
        <taxon>Rugamonas</taxon>
    </lineage>
</organism>
<sequence length="108" mass="11834">MEISNDDLARILGRMEAKLDQQASTSLRVETSLTNLDAKVTRQFAEHDLRLRELEVANPKQLADKFKGHEDRIQALERGAAKAGVLAGIGSSLAIAALVELLKRKLGQ</sequence>
<comment type="caution">
    <text evidence="1">The sequence shown here is derived from an EMBL/GenBank/DDBJ whole genome shotgun (WGS) entry which is preliminary data.</text>
</comment>
<dbReference type="AlphaFoldDB" id="A0A7W2EHB9"/>
<gene>
    <name evidence="1" type="ORF">H3H36_10805</name>
</gene>
<dbReference type="RefSeq" id="WP_182217253.1">
    <property type="nucleotide sequence ID" value="NZ_JACEZS010000008.1"/>
</dbReference>
<dbReference type="Proteomes" id="UP000566711">
    <property type="component" value="Unassembled WGS sequence"/>
</dbReference>
<protein>
    <submittedName>
        <fullName evidence="1">Uncharacterized protein</fullName>
    </submittedName>
</protein>